<proteinExistence type="predicted"/>
<dbReference type="EMBL" id="JAVRRD010000010">
    <property type="protein sequence ID" value="KAK5054706.1"/>
    <property type="molecule type" value="Genomic_DNA"/>
</dbReference>
<gene>
    <name evidence="2" type="ORF">LTR84_001598</name>
</gene>
<comment type="caution">
    <text evidence="2">The sequence shown here is derived from an EMBL/GenBank/DDBJ whole genome shotgun (WGS) entry which is preliminary data.</text>
</comment>
<accession>A0AAV9NF99</accession>
<dbReference type="Pfam" id="PF12937">
    <property type="entry name" value="F-box-like"/>
    <property type="match status" value="1"/>
</dbReference>
<dbReference type="Gene3D" id="1.20.1280.50">
    <property type="match status" value="1"/>
</dbReference>
<reference evidence="2 3" key="1">
    <citation type="submission" date="2023-08" db="EMBL/GenBank/DDBJ databases">
        <title>Black Yeasts Isolated from many extreme environments.</title>
        <authorList>
            <person name="Coleine C."/>
            <person name="Stajich J.E."/>
            <person name="Selbmann L."/>
        </authorList>
    </citation>
    <scope>NUCLEOTIDE SEQUENCE [LARGE SCALE GENOMIC DNA]</scope>
    <source>
        <strain evidence="2 3">CCFEE 5792</strain>
    </source>
</reference>
<sequence length="467" mass="52753">MSVSETSSIELLELPQELLSHILAHLDALTVTRFKQTCKTADKLTSAQNQLLWKAVFLQVFDDPSDAWAMMPNQDRTKEGQNWDWFRELRRRLVALNALRSRKTPLPEDQACSEEFIDTILSILDTAKFTPNTRDIRQGISPSLDDRTLSRNLKILADYDRYRAGIEILIHDSGRSPKSRITRSMVVADEEHNRPESASRLHVLNGITIRERIEHRARGIARRKVYNWHLTGPDNDYGPFKRDGTGRVDWSLLEGVCSVIGRNFEFCVESQLSLPSGFAYSIPHRTLADPTVPEDWARVTGSWLGTYSFLDYADLFAFNAANFPESERPTLDREHEACGDLMRLSLKIDQSISSDPVLKTSLPFSTDLPPLYFSGISRASAGLERPSIGFRGCAFLMPGGREVRWRYIISYAGQDQWQLEGIQPGGVRSGGVFGLWSQCDHEEHGPVGPFCYFPAELCKPTTLVLVS</sequence>
<dbReference type="SUPFAM" id="SSF81383">
    <property type="entry name" value="F-box domain"/>
    <property type="match status" value="1"/>
</dbReference>
<feature type="domain" description="F-box" evidence="1">
    <location>
        <begin position="8"/>
        <end position="56"/>
    </location>
</feature>
<dbReference type="AlphaFoldDB" id="A0AAV9NF99"/>
<organism evidence="2 3">
    <name type="scientific">Exophiala bonariae</name>
    <dbReference type="NCBI Taxonomy" id="1690606"/>
    <lineage>
        <taxon>Eukaryota</taxon>
        <taxon>Fungi</taxon>
        <taxon>Dikarya</taxon>
        <taxon>Ascomycota</taxon>
        <taxon>Pezizomycotina</taxon>
        <taxon>Eurotiomycetes</taxon>
        <taxon>Chaetothyriomycetidae</taxon>
        <taxon>Chaetothyriales</taxon>
        <taxon>Herpotrichiellaceae</taxon>
        <taxon>Exophiala</taxon>
    </lineage>
</organism>
<dbReference type="Proteomes" id="UP001358417">
    <property type="component" value="Unassembled WGS sequence"/>
</dbReference>
<dbReference type="PROSITE" id="PS50181">
    <property type="entry name" value="FBOX"/>
    <property type="match status" value="1"/>
</dbReference>
<dbReference type="RefSeq" id="XP_064707479.1">
    <property type="nucleotide sequence ID" value="XM_064845221.1"/>
</dbReference>
<dbReference type="GeneID" id="89969818"/>
<protein>
    <recommendedName>
        <fullName evidence="1">F-box domain-containing protein</fullName>
    </recommendedName>
</protein>
<name>A0AAV9NF99_9EURO</name>
<evidence type="ECO:0000313" key="3">
    <source>
        <dbReference type="Proteomes" id="UP001358417"/>
    </source>
</evidence>
<keyword evidence="3" id="KW-1185">Reference proteome</keyword>
<dbReference type="InterPro" id="IPR001810">
    <property type="entry name" value="F-box_dom"/>
</dbReference>
<evidence type="ECO:0000259" key="1">
    <source>
        <dbReference type="PROSITE" id="PS50181"/>
    </source>
</evidence>
<evidence type="ECO:0000313" key="2">
    <source>
        <dbReference type="EMBL" id="KAK5054706.1"/>
    </source>
</evidence>
<dbReference type="InterPro" id="IPR036047">
    <property type="entry name" value="F-box-like_dom_sf"/>
</dbReference>